<comment type="similarity">
    <text evidence="1">Belongs to the thioesterase PaaI family.</text>
</comment>
<dbReference type="RefSeq" id="WP_086437320.1">
    <property type="nucleotide sequence ID" value="NZ_FXWG01000002.1"/>
</dbReference>
<accession>A0A1Y6F3L1</accession>
<dbReference type="Proteomes" id="UP000194420">
    <property type="component" value="Unassembled WGS sequence"/>
</dbReference>
<organism evidence="4 5">
    <name type="scientific">Altererythrobacter xiamenensis</name>
    <dbReference type="NCBI Taxonomy" id="1316679"/>
    <lineage>
        <taxon>Bacteria</taxon>
        <taxon>Pseudomonadati</taxon>
        <taxon>Pseudomonadota</taxon>
        <taxon>Alphaproteobacteria</taxon>
        <taxon>Sphingomonadales</taxon>
        <taxon>Erythrobacteraceae</taxon>
        <taxon>Altererythrobacter</taxon>
    </lineage>
</organism>
<dbReference type="Gene3D" id="3.10.129.10">
    <property type="entry name" value="Hotdog Thioesterase"/>
    <property type="match status" value="1"/>
</dbReference>
<dbReference type="EMBL" id="FXWG01000002">
    <property type="protein sequence ID" value="SMQ69169.1"/>
    <property type="molecule type" value="Genomic_DNA"/>
</dbReference>
<evidence type="ECO:0000313" key="4">
    <source>
        <dbReference type="EMBL" id="SMQ69169.1"/>
    </source>
</evidence>
<dbReference type="CDD" id="cd03443">
    <property type="entry name" value="PaaI_thioesterase"/>
    <property type="match status" value="1"/>
</dbReference>
<dbReference type="InterPro" id="IPR006683">
    <property type="entry name" value="Thioestr_dom"/>
</dbReference>
<keyword evidence="5" id="KW-1185">Reference proteome</keyword>
<name>A0A1Y6F3L1_9SPHN</name>
<evidence type="ECO:0000256" key="2">
    <source>
        <dbReference type="ARBA" id="ARBA00022801"/>
    </source>
</evidence>
<dbReference type="InterPro" id="IPR039298">
    <property type="entry name" value="ACOT13"/>
</dbReference>
<evidence type="ECO:0000259" key="3">
    <source>
        <dbReference type="Pfam" id="PF03061"/>
    </source>
</evidence>
<dbReference type="SUPFAM" id="SSF54637">
    <property type="entry name" value="Thioesterase/thiol ester dehydrase-isomerase"/>
    <property type="match status" value="1"/>
</dbReference>
<dbReference type="InterPro" id="IPR029069">
    <property type="entry name" value="HotDog_dom_sf"/>
</dbReference>
<dbReference type="GO" id="GO:0047617">
    <property type="term" value="F:fatty acyl-CoA hydrolase activity"/>
    <property type="evidence" value="ECO:0007669"/>
    <property type="project" value="InterPro"/>
</dbReference>
<proteinExistence type="inferred from homology"/>
<evidence type="ECO:0000256" key="1">
    <source>
        <dbReference type="ARBA" id="ARBA00008324"/>
    </source>
</evidence>
<dbReference type="OrthoDB" id="7061558at2"/>
<reference evidence="5" key="1">
    <citation type="submission" date="2017-04" db="EMBL/GenBank/DDBJ databases">
        <authorList>
            <person name="Varghese N."/>
            <person name="Submissions S."/>
        </authorList>
    </citation>
    <scope>NUCLEOTIDE SEQUENCE [LARGE SCALE GENOMIC DNA]</scope>
</reference>
<evidence type="ECO:0000313" key="5">
    <source>
        <dbReference type="Proteomes" id="UP000194420"/>
    </source>
</evidence>
<dbReference type="AlphaFoldDB" id="A0A1Y6F3L1"/>
<dbReference type="Pfam" id="PF03061">
    <property type="entry name" value="4HBT"/>
    <property type="match status" value="1"/>
</dbReference>
<dbReference type="PANTHER" id="PTHR21660">
    <property type="entry name" value="THIOESTERASE SUPERFAMILY MEMBER-RELATED"/>
    <property type="match status" value="1"/>
</dbReference>
<keyword evidence="2" id="KW-0378">Hydrolase</keyword>
<sequence>MKQDDTPAGFEPARFSPGFLDHGGPYYLGARKEGAQAVGLKIMEHHINYRDMAHGGALATLADVAMSWQVYSSEELPVPVSSSTMTTNFLAPARLGDWIVAETRIDRIGGRSAHVSGRIMRGDETLLTMSGVYTMHRRDA</sequence>
<feature type="domain" description="Thioesterase" evidence="3">
    <location>
        <begin position="53"/>
        <end position="126"/>
    </location>
</feature>
<gene>
    <name evidence="4" type="ORF">SAMN06297468_1398</name>
</gene>
<protein>
    <submittedName>
        <fullName evidence="4">Uncharacterized domain 1-containing protein</fullName>
    </submittedName>
</protein>
<dbReference type="PANTHER" id="PTHR21660:SF1">
    <property type="entry name" value="ACYL-COENZYME A THIOESTERASE 13"/>
    <property type="match status" value="1"/>
</dbReference>